<reference evidence="2" key="1">
    <citation type="submission" date="2022-04" db="EMBL/GenBank/DDBJ databases">
        <title>Paenibacillus mangrovi sp. nov., a novel endophytic bacterium isolated from bark of Kandelia candel.</title>
        <authorList>
            <person name="Tuo L."/>
        </authorList>
    </citation>
    <scope>NUCLEOTIDE SEQUENCE</scope>
    <source>
        <strain evidence="2">KQZ6P-2</strain>
    </source>
</reference>
<dbReference type="Proteomes" id="UP001139347">
    <property type="component" value="Unassembled WGS sequence"/>
</dbReference>
<gene>
    <name evidence="2" type="ORF">MUG84_05025</name>
</gene>
<organism evidence="2 3">
    <name type="scientific">Paenibacillus mangrovi</name>
    <dbReference type="NCBI Taxonomy" id="2931978"/>
    <lineage>
        <taxon>Bacteria</taxon>
        <taxon>Bacillati</taxon>
        <taxon>Bacillota</taxon>
        <taxon>Bacilli</taxon>
        <taxon>Bacillales</taxon>
        <taxon>Paenibacillaceae</taxon>
        <taxon>Paenibacillus</taxon>
    </lineage>
</organism>
<protein>
    <submittedName>
        <fullName evidence="2">Uncharacterized protein</fullName>
    </submittedName>
</protein>
<keyword evidence="1" id="KW-0472">Membrane</keyword>
<feature type="transmembrane region" description="Helical" evidence="1">
    <location>
        <begin position="26"/>
        <end position="45"/>
    </location>
</feature>
<name>A0A9X1WKQ2_9BACL</name>
<evidence type="ECO:0000313" key="3">
    <source>
        <dbReference type="Proteomes" id="UP001139347"/>
    </source>
</evidence>
<proteinExistence type="predicted"/>
<accession>A0A9X1WKQ2</accession>
<sequence length="75" mass="8889">MMMNENEQVRQYLLLFDRLCTQAGKLTKILLIFLIAAFIFFQAALHIRPLRPFISPVERLDGIPIKERNVKDWQD</sequence>
<dbReference type="AlphaFoldDB" id="A0A9X1WKQ2"/>
<keyword evidence="3" id="KW-1185">Reference proteome</keyword>
<dbReference type="EMBL" id="JALIRP010000002">
    <property type="protein sequence ID" value="MCJ8011107.1"/>
    <property type="molecule type" value="Genomic_DNA"/>
</dbReference>
<dbReference type="RefSeq" id="WP_244721283.1">
    <property type="nucleotide sequence ID" value="NZ_JALIRP010000002.1"/>
</dbReference>
<keyword evidence="1" id="KW-1133">Transmembrane helix</keyword>
<evidence type="ECO:0000256" key="1">
    <source>
        <dbReference type="SAM" id="Phobius"/>
    </source>
</evidence>
<evidence type="ECO:0000313" key="2">
    <source>
        <dbReference type="EMBL" id="MCJ8011107.1"/>
    </source>
</evidence>
<comment type="caution">
    <text evidence="2">The sequence shown here is derived from an EMBL/GenBank/DDBJ whole genome shotgun (WGS) entry which is preliminary data.</text>
</comment>
<keyword evidence="1" id="KW-0812">Transmembrane</keyword>